<organism evidence="2 3">
    <name type="scientific">Georgenia thermotolerans</name>
    <dbReference type="NCBI Taxonomy" id="527326"/>
    <lineage>
        <taxon>Bacteria</taxon>
        <taxon>Bacillati</taxon>
        <taxon>Actinomycetota</taxon>
        <taxon>Actinomycetes</taxon>
        <taxon>Micrococcales</taxon>
        <taxon>Bogoriellaceae</taxon>
        <taxon>Georgenia</taxon>
    </lineage>
</organism>
<dbReference type="AlphaFoldDB" id="A0A7J5UK15"/>
<dbReference type="InterPro" id="IPR052164">
    <property type="entry name" value="Anthracycline_SecMetBiosynth"/>
</dbReference>
<dbReference type="InterPro" id="IPR029068">
    <property type="entry name" value="Glyas_Bleomycin-R_OHBP_Dase"/>
</dbReference>
<dbReference type="Pfam" id="PF00903">
    <property type="entry name" value="Glyoxalase"/>
    <property type="match status" value="1"/>
</dbReference>
<dbReference type="InterPro" id="IPR004360">
    <property type="entry name" value="Glyas_Fos-R_dOase_dom"/>
</dbReference>
<dbReference type="InterPro" id="IPR037523">
    <property type="entry name" value="VOC_core"/>
</dbReference>
<gene>
    <name evidence="2" type="ORF">GB883_17895</name>
</gene>
<feature type="domain" description="VOC" evidence="1">
    <location>
        <begin position="15"/>
        <end position="129"/>
    </location>
</feature>
<sequence>MSGAAMTQSTPPRPTVMWWEVPVADLARGKEFYGAVFGWTYTSMGDDENYAIITVDGTFIGGLYKAQPDTPTAPSVRIYVDVEDLEATLRAVESAGGSVTKPRTEVGGDMGWWAEIADPDGRWLGLTTSNPPRG</sequence>
<protein>
    <submittedName>
        <fullName evidence="2">VOC family protein</fullName>
    </submittedName>
</protein>
<reference evidence="2 3" key="1">
    <citation type="submission" date="2019-10" db="EMBL/GenBank/DDBJ databases">
        <title>Georgenia wutianyii sp. nov. and Georgenia yuyongxinii sp. nov. isolated from plateau pika (Ochotona curzoniae) in the Qinghai-Tibet plateau of China.</title>
        <authorList>
            <person name="Tian Z."/>
        </authorList>
    </citation>
    <scope>NUCLEOTIDE SEQUENCE [LARGE SCALE GENOMIC DNA]</scope>
    <source>
        <strain evidence="2 3">DSM 21501</strain>
    </source>
</reference>
<keyword evidence="3" id="KW-1185">Reference proteome</keyword>
<evidence type="ECO:0000313" key="2">
    <source>
        <dbReference type="EMBL" id="KAE8762722.1"/>
    </source>
</evidence>
<evidence type="ECO:0000313" key="3">
    <source>
        <dbReference type="Proteomes" id="UP000451860"/>
    </source>
</evidence>
<dbReference type="OrthoDB" id="9793039at2"/>
<dbReference type="PANTHER" id="PTHR33993">
    <property type="entry name" value="GLYOXALASE-RELATED"/>
    <property type="match status" value="1"/>
</dbReference>
<dbReference type="Proteomes" id="UP000451860">
    <property type="component" value="Unassembled WGS sequence"/>
</dbReference>
<name>A0A7J5UK15_9MICO</name>
<dbReference type="SUPFAM" id="SSF54593">
    <property type="entry name" value="Glyoxalase/Bleomycin resistance protein/Dihydroxybiphenyl dioxygenase"/>
    <property type="match status" value="1"/>
</dbReference>
<proteinExistence type="predicted"/>
<dbReference type="CDD" id="cd07247">
    <property type="entry name" value="SgaA_N_like"/>
    <property type="match status" value="1"/>
</dbReference>
<dbReference type="PROSITE" id="PS51819">
    <property type="entry name" value="VOC"/>
    <property type="match status" value="1"/>
</dbReference>
<dbReference type="EMBL" id="WHJE01000131">
    <property type="protein sequence ID" value="KAE8762722.1"/>
    <property type="molecule type" value="Genomic_DNA"/>
</dbReference>
<evidence type="ECO:0000259" key="1">
    <source>
        <dbReference type="PROSITE" id="PS51819"/>
    </source>
</evidence>
<dbReference type="Gene3D" id="3.10.180.10">
    <property type="entry name" value="2,3-Dihydroxybiphenyl 1,2-Dioxygenase, domain 1"/>
    <property type="match status" value="1"/>
</dbReference>
<accession>A0A7J5UK15</accession>
<comment type="caution">
    <text evidence="2">The sequence shown here is derived from an EMBL/GenBank/DDBJ whole genome shotgun (WGS) entry which is preliminary data.</text>
</comment>